<dbReference type="Proteomes" id="UP000051580">
    <property type="component" value="Unassembled WGS sequence"/>
</dbReference>
<dbReference type="OrthoDB" id="2286375at2"/>
<name>A0A0R1ULG9_9LACO</name>
<organism evidence="2 3">
    <name type="scientific">Levilactobacillus hammesii DSM 16381</name>
    <dbReference type="NCBI Taxonomy" id="1423753"/>
    <lineage>
        <taxon>Bacteria</taxon>
        <taxon>Bacillati</taxon>
        <taxon>Bacillota</taxon>
        <taxon>Bacilli</taxon>
        <taxon>Lactobacillales</taxon>
        <taxon>Lactobacillaceae</taxon>
        <taxon>Levilactobacillus</taxon>
    </lineage>
</organism>
<evidence type="ECO:0008006" key="4">
    <source>
        <dbReference type="Google" id="ProtNLM"/>
    </source>
</evidence>
<sequence length="165" mass="18444">MTILKRTLVAVLAFLGLLLAGNNMISAQAASKTVKLPSSLKGTWYGYAGSGEFHKQRYYQVDKVVLTANTMAIGIYYTSQKSLKSLSWQQSILLPVTYVKKAKGVYKLQPRTADVGSFILSRKVVRVKVLGQNRTALKLRGQGSVHYVFRQALRSHNWHETTLKP</sequence>
<evidence type="ECO:0000256" key="1">
    <source>
        <dbReference type="SAM" id="SignalP"/>
    </source>
</evidence>
<reference evidence="2 3" key="1">
    <citation type="journal article" date="2015" name="Genome Announc.">
        <title>Expanding the biotechnology potential of lactobacilli through comparative genomics of 213 strains and associated genera.</title>
        <authorList>
            <person name="Sun Z."/>
            <person name="Harris H.M."/>
            <person name="McCann A."/>
            <person name="Guo C."/>
            <person name="Argimon S."/>
            <person name="Zhang W."/>
            <person name="Yang X."/>
            <person name="Jeffery I.B."/>
            <person name="Cooney J.C."/>
            <person name="Kagawa T.F."/>
            <person name="Liu W."/>
            <person name="Song Y."/>
            <person name="Salvetti E."/>
            <person name="Wrobel A."/>
            <person name="Rasinkangas P."/>
            <person name="Parkhill J."/>
            <person name="Rea M.C."/>
            <person name="O'Sullivan O."/>
            <person name="Ritari J."/>
            <person name="Douillard F.P."/>
            <person name="Paul Ross R."/>
            <person name="Yang R."/>
            <person name="Briner A.E."/>
            <person name="Felis G.E."/>
            <person name="de Vos W.M."/>
            <person name="Barrangou R."/>
            <person name="Klaenhammer T.R."/>
            <person name="Caufield P.W."/>
            <person name="Cui Y."/>
            <person name="Zhang H."/>
            <person name="O'Toole P.W."/>
        </authorList>
    </citation>
    <scope>NUCLEOTIDE SEQUENCE [LARGE SCALE GENOMIC DNA]</scope>
    <source>
        <strain evidence="2 3">DSM 16381</strain>
    </source>
</reference>
<feature type="chain" id="PRO_5006411796" description="DUF5640 domain-containing protein" evidence="1">
    <location>
        <begin position="30"/>
        <end position="165"/>
    </location>
</feature>
<evidence type="ECO:0000313" key="3">
    <source>
        <dbReference type="Proteomes" id="UP000051580"/>
    </source>
</evidence>
<dbReference type="RefSeq" id="WP_057734793.1">
    <property type="nucleotide sequence ID" value="NZ_AZFS01000061.1"/>
</dbReference>
<feature type="signal peptide" evidence="1">
    <location>
        <begin position="1"/>
        <end position="29"/>
    </location>
</feature>
<keyword evidence="3" id="KW-1185">Reference proteome</keyword>
<evidence type="ECO:0000313" key="2">
    <source>
        <dbReference type="EMBL" id="KRL93748.1"/>
    </source>
</evidence>
<protein>
    <recommendedName>
        <fullName evidence="4">DUF5640 domain-containing protein</fullName>
    </recommendedName>
</protein>
<comment type="caution">
    <text evidence="2">The sequence shown here is derived from an EMBL/GenBank/DDBJ whole genome shotgun (WGS) entry which is preliminary data.</text>
</comment>
<proteinExistence type="predicted"/>
<dbReference type="STRING" id="1423753.FD28_GL000934"/>
<keyword evidence="1" id="KW-0732">Signal</keyword>
<dbReference type="PATRIC" id="fig|1423753.3.peg.974"/>
<dbReference type="AlphaFoldDB" id="A0A0R1ULG9"/>
<accession>A0A0R1ULG9</accession>
<gene>
    <name evidence="2" type="ORF">FD28_GL000934</name>
</gene>
<dbReference type="EMBL" id="AZFS01000061">
    <property type="protein sequence ID" value="KRL93748.1"/>
    <property type="molecule type" value="Genomic_DNA"/>
</dbReference>